<evidence type="ECO:0000256" key="9">
    <source>
        <dbReference type="SAM" id="MobiDB-lite"/>
    </source>
</evidence>
<evidence type="ECO:0000256" key="1">
    <source>
        <dbReference type="ARBA" id="ARBA00022490"/>
    </source>
</evidence>
<dbReference type="Pfam" id="PF20974">
    <property type="entry name" value="tRNA-synt_1c_C2"/>
    <property type="match status" value="1"/>
</dbReference>
<dbReference type="GO" id="GO:0004819">
    <property type="term" value="F:glutamine-tRNA ligase activity"/>
    <property type="evidence" value="ECO:0007669"/>
    <property type="project" value="UniProtKB-EC"/>
</dbReference>
<dbReference type="InterPro" id="IPR000924">
    <property type="entry name" value="Glu/Gln-tRNA-synth"/>
</dbReference>
<dbReference type="SUPFAM" id="SSF50715">
    <property type="entry name" value="Ribosomal protein L25-like"/>
    <property type="match status" value="1"/>
</dbReference>
<dbReference type="EMBL" id="JAVDQH010000014">
    <property type="protein sequence ID" value="MDR6245439.1"/>
    <property type="molecule type" value="Genomic_DNA"/>
</dbReference>
<keyword evidence="1" id="KW-0963">Cytoplasm</keyword>
<evidence type="ECO:0000259" key="12">
    <source>
        <dbReference type="Pfam" id="PF20974"/>
    </source>
</evidence>
<evidence type="ECO:0000259" key="11">
    <source>
        <dbReference type="Pfam" id="PF03950"/>
    </source>
</evidence>
<dbReference type="PANTHER" id="PTHR43097:SF5">
    <property type="entry name" value="GLUTAMATE--TRNA LIGASE"/>
    <property type="match status" value="1"/>
</dbReference>
<evidence type="ECO:0000256" key="7">
    <source>
        <dbReference type="NCBIfam" id="TIGR00440"/>
    </source>
</evidence>
<comment type="caution">
    <text evidence="13">The sequence shown here is derived from an EMBL/GenBank/DDBJ whole genome shotgun (WGS) entry which is preliminary data.</text>
</comment>
<evidence type="ECO:0000256" key="2">
    <source>
        <dbReference type="ARBA" id="ARBA00022598"/>
    </source>
</evidence>
<feature type="compositionally biased region" description="Basic and acidic residues" evidence="9">
    <location>
        <begin position="552"/>
        <end position="564"/>
    </location>
</feature>
<evidence type="ECO:0000313" key="13">
    <source>
        <dbReference type="EMBL" id="MDR6245439.1"/>
    </source>
</evidence>
<feature type="domain" description="Glutamyl/glutaminyl-tRNA synthetase class Ib anti-codon binding" evidence="11">
    <location>
        <begin position="341"/>
        <end position="438"/>
    </location>
</feature>
<dbReference type="EC" id="6.1.1.18" evidence="7"/>
<name>A0ABU1J1Q7_9BACL</name>
<dbReference type="Pfam" id="PF00749">
    <property type="entry name" value="tRNA-synt_1c"/>
    <property type="match status" value="1"/>
</dbReference>
<dbReference type="InterPro" id="IPR020059">
    <property type="entry name" value="Glu/Gln-tRNA-synth_Ib_codon-bd"/>
</dbReference>
<dbReference type="PRINTS" id="PR00987">
    <property type="entry name" value="TRNASYNTHGLU"/>
</dbReference>
<dbReference type="RefSeq" id="WP_188777579.1">
    <property type="nucleotide sequence ID" value="NZ_BMMB01000010.1"/>
</dbReference>
<dbReference type="InterPro" id="IPR011035">
    <property type="entry name" value="Ribosomal_bL25/Gln-tRNA_synth"/>
</dbReference>
<keyword evidence="3 8" id="KW-0547">Nucleotide-binding</keyword>
<keyword evidence="4 8" id="KW-0067">ATP-binding</keyword>
<evidence type="ECO:0000256" key="3">
    <source>
        <dbReference type="ARBA" id="ARBA00022741"/>
    </source>
</evidence>
<reference evidence="13 14" key="1">
    <citation type="submission" date="2023-07" db="EMBL/GenBank/DDBJ databases">
        <title>Genomic Encyclopedia of Type Strains, Phase IV (KMG-IV): sequencing the most valuable type-strain genomes for metagenomic binning, comparative biology and taxonomic classification.</title>
        <authorList>
            <person name="Goeker M."/>
        </authorList>
    </citation>
    <scope>NUCLEOTIDE SEQUENCE [LARGE SCALE GENOMIC DNA]</scope>
    <source>
        <strain evidence="13 14">DSM 22170</strain>
    </source>
</reference>
<dbReference type="InterPro" id="IPR020056">
    <property type="entry name" value="Rbsml_bL25/Gln-tRNA_synth_N"/>
</dbReference>
<dbReference type="NCBIfam" id="NF011291">
    <property type="entry name" value="PRK14703.1"/>
    <property type="match status" value="1"/>
</dbReference>
<dbReference type="PANTHER" id="PTHR43097">
    <property type="entry name" value="GLUTAMINE-TRNA LIGASE"/>
    <property type="match status" value="1"/>
</dbReference>
<gene>
    <name evidence="13" type="ORF">JOC58_003352</name>
</gene>
<evidence type="ECO:0000256" key="5">
    <source>
        <dbReference type="ARBA" id="ARBA00022917"/>
    </source>
</evidence>
<evidence type="ECO:0000256" key="6">
    <source>
        <dbReference type="ARBA" id="ARBA00023146"/>
    </source>
</evidence>
<evidence type="ECO:0000256" key="4">
    <source>
        <dbReference type="ARBA" id="ARBA00022840"/>
    </source>
</evidence>
<accession>A0ABU1J1Q7</accession>
<dbReference type="InterPro" id="IPR014729">
    <property type="entry name" value="Rossmann-like_a/b/a_fold"/>
</dbReference>
<feature type="domain" description="Glutamyl/glutaminyl-tRNA synthetase class Ib catalytic" evidence="10">
    <location>
        <begin position="28"/>
        <end position="335"/>
    </location>
</feature>
<dbReference type="InterPro" id="IPR050132">
    <property type="entry name" value="Gln/Glu-tRNA_Ligase"/>
</dbReference>
<protein>
    <recommendedName>
        <fullName evidence="7">Glutamine--tRNA ligase</fullName>
        <ecNumber evidence="7">6.1.1.18</ecNumber>
    </recommendedName>
</protein>
<feature type="region of interest" description="Disordered" evidence="9">
    <location>
        <begin position="552"/>
        <end position="576"/>
    </location>
</feature>
<evidence type="ECO:0000313" key="14">
    <source>
        <dbReference type="Proteomes" id="UP001185028"/>
    </source>
</evidence>
<dbReference type="InterPro" id="IPR049437">
    <property type="entry name" value="tRNA-synt_1c_C2"/>
</dbReference>
<dbReference type="InterPro" id="IPR004514">
    <property type="entry name" value="Gln-tRNA-synth"/>
</dbReference>
<dbReference type="Proteomes" id="UP001185028">
    <property type="component" value="Unassembled WGS sequence"/>
</dbReference>
<dbReference type="SUPFAM" id="SSF52374">
    <property type="entry name" value="Nucleotidylyl transferase"/>
    <property type="match status" value="1"/>
</dbReference>
<sequence length="576" mass="65887">MTTIHTNENFISRIIREDLEQGVFSREMATRFPPEPNGYLHLGSAFAITTNAGLAEQFGGTFHLRMDDTNPLKEDQEYVDAIVRDMEWLGYEPPLHYGSDYGEQYYAAAQRLIRNGKAYVCDLSPDEMVRYRGTLTEKGTDSPYRERSAEHNLQLFEDMRNGKYEAGEKVLRAKIDMESSNITLRDPVLYRIIHAPHYRTGTMWCIYPMYDFAHPIQDAIEGITHSLCSIEFKEHRPLYEWVLTELDVSEPPKQREFGRLNITGAVTSKRYLRELVSGGHVDGWDDPRLPTLQGLRRRGYTPESIRTFFGEIGMIRTSSTVDIGMLEHAVRQNLKPRAISAMVVLKPLKVVITNYPEHHIEWLSVENNAENESLGERSLPFGREIWIEREDYMDVPERGFHRLSPGVEVRLKGAYFIGCEHAIYNEKGELTELHCTYDPETKSGSGFNARKVKSTIHWVEATHAAAVEVHLYDRLLLDEEAADPTTDTINWANRINPHSRQIITQAFAEPALSQPAANTHYQFLRHGYFYEDSRYSQADHPVYNLVVSLKDSWKGGKGSKDVKSSKGSTNSEGSKD</sequence>
<dbReference type="Pfam" id="PF03950">
    <property type="entry name" value="tRNA-synt_1c_C"/>
    <property type="match status" value="1"/>
</dbReference>
<dbReference type="InterPro" id="IPR020058">
    <property type="entry name" value="Glu/Gln-tRNA-synth_Ib_cat-dom"/>
</dbReference>
<keyword evidence="6 8" id="KW-0030">Aminoacyl-tRNA synthetase</keyword>
<dbReference type="NCBIfam" id="TIGR00440">
    <property type="entry name" value="glnS"/>
    <property type="match status" value="1"/>
</dbReference>
<keyword evidence="5 8" id="KW-0648">Protein biosynthesis</keyword>
<dbReference type="Gene3D" id="2.40.240.10">
    <property type="entry name" value="Ribosomal Protein L25, Chain P"/>
    <property type="match status" value="2"/>
</dbReference>
<keyword evidence="2 8" id="KW-0436">Ligase</keyword>
<evidence type="ECO:0000256" key="8">
    <source>
        <dbReference type="RuleBase" id="RU363037"/>
    </source>
</evidence>
<feature type="domain" description="tRNA synthetases class I (E and Q) anti-codon binding" evidence="12">
    <location>
        <begin position="455"/>
        <end position="530"/>
    </location>
</feature>
<evidence type="ECO:0000259" key="10">
    <source>
        <dbReference type="Pfam" id="PF00749"/>
    </source>
</evidence>
<proteinExistence type="inferred from homology"/>
<organism evidence="13 14">
    <name type="scientific">Paenibacillus hunanensis</name>
    <dbReference type="NCBI Taxonomy" id="539262"/>
    <lineage>
        <taxon>Bacteria</taxon>
        <taxon>Bacillati</taxon>
        <taxon>Bacillota</taxon>
        <taxon>Bacilli</taxon>
        <taxon>Bacillales</taxon>
        <taxon>Paenibacillaceae</taxon>
        <taxon>Paenibacillus</taxon>
    </lineage>
</organism>
<keyword evidence="14" id="KW-1185">Reference proteome</keyword>
<comment type="similarity">
    <text evidence="8">Belongs to the class-I aminoacyl-tRNA synthetase family.</text>
</comment>
<dbReference type="Gene3D" id="3.40.50.620">
    <property type="entry name" value="HUPs"/>
    <property type="match status" value="1"/>
</dbReference>